<evidence type="ECO:0000256" key="7">
    <source>
        <dbReference type="ARBA" id="ARBA00035120"/>
    </source>
</evidence>
<dbReference type="EMBL" id="MIJE01000001">
    <property type="protein sequence ID" value="OEF98578.1"/>
    <property type="molecule type" value="Genomic_DNA"/>
</dbReference>
<comment type="caution">
    <text evidence="11">The sequence shown here is derived from an EMBL/GenBank/DDBJ whole genome shotgun (WGS) entry which is preliminary data.</text>
</comment>
<dbReference type="GO" id="GO:0005886">
    <property type="term" value="C:plasma membrane"/>
    <property type="evidence" value="ECO:0007669"/>
    <property type="project" value="UniProtKB-SubCell"/>
</dbReference>
<comment type="catalytic activity">
    <reaction evidence="8">
        <text>fluoride(in) = fluoride(out)</text>
        <dbReference type="Rhea" id="RHEA:76159"/>
        <dbReference type="ChEBI" id="CHEBI:17051"/>
    </reaction>
    <physiologicalReaction direction="left-to-right" evidence="8">
        <dbReference type="Rhea" id="RHEA:76160"/>
    </physiologicalReaction>
</comment>
<dbReference type="Proteomes" id="UP000094296">
    <property type="component" value="Unassembled WGS sequence"/>
</dbReference>
<name>A0A1E5G5W1_9FIRM</name>
<evidence type="ECO:0000256" key="8">
    <source>
        <dbReference type="ARBA" id="ARBA00035585"/>
    </source>
</evidence>
<feature type="transmembrane region" description="Helical" evidence="10">
    <location>
        <begin position="65"/>
        <end position="86"/>
    </location>
</feature>
<keyword evidence="3 10" id="KW-0812">Transmembrane</keyword>
<comment type="activity regulation">
    <text evidence="10">Na(+) is not transported, but it plays an essential structural role and its presence is essential for fluoride channel function.</text>
</comment>
<evidence type="ECO:0000313" key="11">
    <source>
        <dbReference type="EMBL" id="OEF98578.1"/>
    </source>
</evidence>
<protein>
    <recommendedName>
        <fullName evidence="10">Fluoride-specific ion channel FluC</fullName>
    </recommendedName>
</protein>
<keyword evidence="10" id="KW-0479">Metal-binding</keyword>
<dbReference type="GO" id="GO:0046872">
    <property type="term" value="F:metal ion binding"/>
    <property type="evidence" value="ECO:0007669"/>
    <property type="project" value="UniProtKB-KW"/>
</dbReference>
<keyword evidence="10" id="KW-0813">Transport</keyword>
<proteinExistence type="inferred from homology"/>
<evidence type="ECO:0000256" key="1">
    <source>
        <dbReference type="ARBA" id="ARBA00004651"/>
    </source>
</evidence>
<dbReference type="STRING" id="766136.BHF68_02640"/>
<evidence type="ECO:0000256" key="4">
    <source>
        <dbReference type="ARBA" id="ARBA00022989"/>
    </source>
</evidence>
<organism evidence="11 12">
    <name type="scientific">Desulfuribacillus alkaliarsenatis</name>
    <dbReference type="NCBI Taxonomy" id="766136"/>
    <lineage>
        <taxon>Bacteria</taxon>
        <taxon>Bacillati</taxon>
        <taxon>Bacillota</taxon>
        <taxon>Desulfuribacillia</taxon>
        <taxon>Desulfuribacillales</taxon>
        <taxon>Desulfuribacillaceae</taxon>
        <taxon>Desulfuribacillus</taxon>
    </lineage>
</organism>
<keyword evidence="10" id="KW-0406">Ion transport</keyword>
<evidence type="ECO:0000256" key="6">
    <source>
        <dbReference type="ARBA" id="ARBA00023303"/>
    </source>
</evidence>
<gene>
    <name evidence="10" type="primary">fluC</name>
    <name evidence="10" type="synonym">crcB</name>
    <name evidence="11" type="ORF">BHF68_02640</name>
</gene>
<evidence type="ECO:0000256" key="9">
    <source>
        <dbReference type="ARBA" id="ARBA00049940"/>
    </source>
</evidence>
<keyword evidence="2 10" id="KW-1003">Cell membrane</keyword>
<reference evidence="11 12" key="1">
    <citation type="submission" date="2016-09" db="EMBL/GenBank/DDBJ databases">
        <title>Draft genome sequence for the type strain of Desulfuribacillus alkaliarsenatis AHT28, an obligately anaerobic, sulfidogenic bacterium isolated from Russian soda lake sediments.</title>
        <authorList>
            <person name="Abin C.A."/>
            <person name="Hollibaugh J.T."/>
        </authorList>
    </citation>
    <scope>NUCLEOTIDE SEQUENCE [LARGE SCALE GENOMIC DNA]</scope>
    <source>
        <strain evidence="11 12">AHT28</strain>
    </source>
</reference>
<evidence type="ECO:0000313" key="12">
    <source>
        <dbReference type="Proteomes" id="UP000094296"/>
    </source>
</evidence>
<feature type="binding site" evidence="10">
    <location>
        <position position="74"/>
    </location>
    <ligand>
        <name>Na(+)</name>
        <dbReference type="ChEBI" id="CHEBI:29101"/>
        <note>structural</note>
    </ligand>
</feature>
<dbReference type="GO" id="GO:0062054">
    <property type="term" value="F:fluoride channel activity"/>
    <property type="evidence" value="ECO:0007669"/>
    <property type="project" value="UniProtKB-UniRule"/>
</dbReference>
<dbReference type="PANTHER" id="PTHR28259:SF1">
    <property type="entry name" value="FLUORIDE EXPORT PROTEIN 1-RELATED"/>
    <property type="match status" value="1"/>
</dbReference>
<comment type="function">
    <text evidence="9 10">Fluoride-specific ion channel. Important for reducing fluoride concentration in the cell, thus reducing its toxicity.</text>
</comment>
<dbReference type="OrthoDB" id="9815830at2"/>
<sequence length="131" mass="14478">MKNSLFVALGGALGTLFRYIFNHLEYFTVFPYWTIAENVIGSFLLATLTGYVITKKVPLHWRNGLGPGLCGSFTTMSTFAYDSVFVAEYFSIYFASLYISVSLLFGITAAFAGLSLGKHIACQRNKEVDSV</sequence>
<keyword evidence="10" id="KW-0915">Sodium</keyword>
<evidence type="ECO:0000256" key="2">
    <source>
        <dbReference type="ARBA" id="ARBA00022475"/>
    </source>
</evidence>
<evidence type="ECO:0000256" key="3">
    <source>
        <dbReference type="ARBA" id="ARBA00022692"/>
    </source>
</evidence>
<dbReference type="GO" id="GO:0140114">
    <property type="term" value="P:cellular detoxification of fluoride"/>
    <property type="evidence" value="ECO:0007669"/>
    <property type="project" value="UniProtKB-UniRule"/>
</dbReference>
<keyword evidence="6 10" id="KW-0407">Ion channel</keyword>
<feature type="binding site" evidence="10">
    <location>
        <position position="71"/>
    </location>
    <ligand>
        <name>Na(+)</name>
        <dbReference type="ChEBI" id="CHEBI:29101"/>
        <note>structural</note>
    </ligand>
</feature>
<keyword evidence="5 10" id="KW-0472">Membrane</keyword>
<dbReference type="AlphaFoldDB" id="A0A1E5G5W1"/>
<dbReference type="RefSeq" id="WP_069642070.1">
    <property type="nucleotide sequence ID" value="NZ_MIJE01000001.1"/>
</dbReference>
<dbReference type="Pfam" id="PF02537">
    <property type="entry name" value="CRCB"/>
    <property type="match status" value="1"/>
</dbReference>
<accession>A0A1E5G5W1</accession>
<feature type="transmembrane region" description="Helical" evidence="10">
    <location>
        <begin position="30"/>
        <end position="53"/>
    </location>
</feature>
<comment type="subcellular location">
    <subcellularLocation>
        <location evidence="1 10">Cell membrane</location>
        <topology evidence="1 10">Multi-pass membrane protein</topology>
    </subcellularLocation>
</comment>
<dbReference type="PANTHER" id="PTHR28259">
    <property type="entry name" value="FLUORIDE EXPORT PROTEIN 1-RELATED"/>
    <property type="match status" value="1"/>
</dbReference>
<evidence type="ECO:0000256" key="5">
    <source>
        <dbReference type="ARBA" id="ARBA00023136"/>
    </source>
</evidence>
<keyword evidence="12" id="KW-1185">Reference proteome</keyword>
<keyword evidence="4 10" id="KW-1133">Transmembrane helix</keyword>
<feature type="transmembrane region" description="Helical" evidence="10">
    <location>
        <begin position="92"/>
        <end position="116"/>
    </location>
</feature>
<dbReference type="InterPro" id="IPR003691">
    <property type="entry name" value="FluC"/>
</dbReference>
<dbReference type="HAMAP" id="MF_00454">
    <property type="entry name" value="FluC"/>
    <property type="match status" value="1"/>
</dbReference>
<evidence type="ECO:0000256" key="10">
    <source>
        <dbReference type="HAMAP-Rule" id="MF_00454"/>
    </source>
</evidence>
<comment type="similarity">
    <text evidence="7 10">Belongs to the fluoride channel Fluc/FEX (TC 1.A.43) family.</text>
</comment>